<dbReference type="Proteomes" id="UP001296943">
    <property type="component" value="Unassembled WGS sequence"/>
</dbReference>
<dbReference type="Gene3D" id="3.40.390.30">
    <property type="entry name" value="Metalloproteases ('zincins'), catalytic domain"/>
    <property type="match status" value="1"/>
</dbReference>
<dbReference type="NCBIfam" id="TIGR00043">
    <property type="entry name" value="rRNA maturation RNase YbeY"/>
    <property type="match status" value="1"/>
</dbReference>
<feature type="binding site" evidence="9">
    <location>
        <position position="124"/>
    </location>
    <ligand>
        <name>Zn(2+)</name>
        <dbReference type="ChEBI" id="CHEBI:29105"/>
        <note>catalytic</note>
    </ligand>
</feature>
<comment type="similarity">
    <text evidence="1 9">Belongs to the endoribonuclease YbeY family.</text>
</comment>
<comment type="function">
    <text evidence="9">Single strand-specific metallo-endoribonuclease involved in late-stage 70S ribosome quality control and in maturation of the 3' terminus of the 16S rRNA.</text>
</comment>
<dbReference type="InterPro" id="IPR002036">
    <property type="entry name" value="YbeY"/>
</dbReference>
<keyword evidence="5 9" id="KW-0479">Metal-binding</keyword>
<evidence type="ECO:0000256" key="2">
    <source>
        <dbReference type="ARBA" id="ARBA00022517"/>
    </source>
</evidence>
<dbReference type="HAMAP" id="MF_00009">
    <property type="entry name" value="Endoribonucl_YbeY"/>
    <property type="match status" value="1"/>
</dbReference>
<feature type="binding site" evidence="9">
    <location>
        <position position="120"/>
    </location>
    <ligand>
        <name>Zn(2+)</name>
        <dbReference type="ChEBI" id="CHEBI:29105"/>
        <note>catalytic</note>
    </ligand>
</feature>
<organism evidence="10 11">
    <name type="scientific">Aquibacillus albus</name>
    <dbReference type="NCBI Taxonomy" id="1168171"/>
    <lineage>
        <taxon>Bacteria</taxon>
        <taxon>Bacillati</taxon>
        <taxon>Bacillota</taxon>
        <taxon>Bacilli</taxon>
        <taxon>Bacillales</taxon>
        <taxon>Bacillaceae</taxon>
        <taxon>Aquibacillus</taxon>
    </lineage>
</organism>
<dbReference type="SUPFAM" id="SSF55486">
    <property type="entry name" value="Metalloproteases ('zincins'), catalytic domain"/>
    <property type="match status" value="1"/>
</dbReference>
<dbReference type="PANTHER" id="PTHR46986">
    <property type="entry name" value="ENDORIBONUCLEASE YBEY, CHLOROPLASTIC"/>
    <property type="match status" value="1"/>
</dbReference>
<keyword evidence="7 9" id="KW-0378">Hydrolase</keyword>
<evidence type="ECO:0000313" key="11">
    <source>
        <dbReference type="Proteomes" id="UP001296943"/>
    </source>
</evidence>
<dbReference type="InterPro" id="IPR023091">
    <property type="entry name" value="MetalPrtase_cat_dom_sf_prd"/>
</dbReference>
<keyword evidence="9" id="KW-0963">Cytoplasm</keyword>
<dbReference type="EMBL" id="JAFBDR010000001">
    <property type="protein sequence ID" value="MBM7569629.1"/>
    <property type="molecule type" value="Genomic_DNA"/>
</dbReference>
<dbReference type="PANTHER" id="PTHR46986:SF1">
    <property type="entry name" value="ENDORIBONUCLEASE YBEY, CHLOROPLASTIC"/>
    <property type="match status" value="1"/>
</dbReference>
<evidence type="ECO:0000313" key="10">
    <source>
        <dbReference type="EMBL" id="MBM7569629.1"/>
    </source>
</evidence>
<feature type="binding site" evidence="9">
    <location>
        <position position="130"/>
    </location>
    <ligand>
        <name>Zn(2+)</name>
        <dbReference type="ChEBI" id="CHEBI:29105"/>
        <note>catalytic</note>
    </ligand>
</feature>
<evidence type="ECO:0000256" key="6">
    <source>
        <dbReference type="ARBA" id="ARBA00022759"/>
    </source>
</evidence>
<sequence length="155" mass="17972">MHIDFHDETKKVTEEYIDMVQRLISFAANQENITPEAEISISFVDNNEIQIINRNYRQIDKPTDVISFALEEKGEGEMEIVGGDLPVILGDIVISVDKAEEQAKEYNHSFQRELGFLALHGFLHLLGYDHMNEIDEKQMFQRQEDILNEFGLSRE</sequence>
<keyword evidence="4 9" id="KW-0540">Nuclease</keyword>
<dbReference type="InterPro" id="IPR020549">
    <property type="entry name" value="YbeY_CS"/>
</dbReference>
<keyword evidence="2 9" id="KW-0690">Ribosome biogenesis</keyword>
<evidence type="ECO:0000256" key="9">
    <source>
        <dbReference type="HAMAP-Rule" id="MF_00009"/>
    </source>
</evidence>
<comment type="subcellular location">
    <subcellularLocation>
        <location evidence="9">Cytoplasm</location>
    </subcellularLocation>
</comment>
<dbReference type="RefSeq" id="WP_204497082.1">
    <property type="nucleotide sequence ID" value="NZ_JAFBDR010000001.1"/>
</dbReference>
<proteinExistence type="inferred from homology"/>
<keyword evidence="3 9" id="KW-0698">rRNA processing</keyword>
<comment type="cofactor">
    <cofactor evidence="9">
        <name>Zn(2+)</name>
        <dbReference type="ChEBI" id="CHEBI:29105"/>
    </cofactor>
    <text evidence="9">Binds 1 zinc ion.</text>
</comment>
<comment type="caution">
    <text evidence="10">The sequence shown here is derived from an EMBL/GenBank/DDBJ whole genome shotgun (WGS) entry which is preliminary data.</text>
</comment>
<gene>
    <name evidence="9" type="primary">ybeY</name>
    <name evidence="10" type="ORF">JOC48_000098</name>
</gene>
<name>A0ABS2MUQ2_9BACI</name>
<protein>
    <recommendedName>
        <fullName evidence="9">Endoribonuclease YbeY</fullName>
        <ecNumber evidence="9">3.1.-.-</ecNumber>
    </recommendedName>
</protein>
<evidence type="ECO:0000256" key="5">
    <source>
        <dbReference type="ARBA" id="ARBA00022723"/>
    </source>
</evidence>
<dbReference type="PROSITE" id="PS01306">
    <property type="entry name" value="UPF0054"/>
    <property type="match status" value="1"/>
</dbReference>
<evidence type="ECO:0000256" key="3">
    <source>
        <dbReference type="ARBA" id="ARBA00022552"/>
    </source>
</evidence>
<evidence type="ECO:0000256" key="8">
    <source>
        <dbReference type="ARBA" id="ARBA00022833"/>
    </source>
</evidence>
<evidence type="ECO:0000256" key="7">
    <source>
        <dbReference type="ARBA" id="ARBA00022801"/>
    </source>
</evidence>
<evidence type="ECO:0000256" key="1">
    <source>
        <dbReference type="ARBA" id="ARBA00010875"/>
    </source>
</evidence>
<accession>A0ABS2MUQ2</accession>
<keyword evidence="11" id="KW-1185">Reference proteome</keyword>
<evidence type="ECO:0000256" key="4">
    <source>
        <dbReference type="ARBA" id="ARBA00022722"/>
    </source>
</evidence>
<dbReference type="EC" id="3.1.-.-" evidence="9"/>
<dbReference type="Pfam" id="PF02130">
    <property type="entry name" value="YbeY"/>
    <property type="match status" value="1"/>
</dbReference>
<keyword evidence="6 9" id="KW-0255">Endonuclease</keyword>
<keyword evidence="8 9" id="KW-0862">Zinc</keyword>
<reference evidence="10 11" key="1">
    <citation type="submission" date="2021-01" db="EMBL/GenBank/DDBJ databases">
        <title>Genomic Encyclopedia of Type Strains, Phase IV (KMG-IV): sequencing the most valuable type-strain genomes for metagenomic binning, comparative biology and taxonomic classification.</title>
        <authorList>
            <person name="Goeker M."/>
        </authorList>
    </citation>
    <scope>NUCLEOTIDE SEQUENCE [LARGE SCALE GENOMIC DNA]</scope>
    <source>
        <strain evidence="10 11">DSM 23711</strain>
    </source>
</reference>